<dbReference type="PRINTS" id="PR00050">
    <property type="entry name" value="COLDSHOCK"/>
</dbReference>
<protein>
    <submittedName>
        <fullName evidence="2">CspA family cold shock protein</fullName>
    </submittedName>
</protein>
<dbReference type="InterPro" id="IPR050181">
    <property type="entry name" value="Cold_shock_domain"/>
</dbReference>
<dbReference type="EMBL" id="JAVDYF010000001">
    <property type="protein sequence ID" value="MDR7355005.1"/>
    <property type="molecule type" value="Genomic_DNA"/>
</dbReference>
<dbReference type="Gene3D" id="2.40.50.140">
    <property type="entry name" value="Nucleic acid-binding proteins"/>
    <property type="match status" value="1"/>
</dbReference>
<dbReference type="Proteomes" id="UP001183619">
    <property type="component" value="Unassembled WGS sequence"/>
</dbReference>
<dbReference type="CDD" id="cd04458">
    <property type="entry name" value="CSP_CDS"/>
    <property type="match status" value="1"/>
</dbReference>
<evidence type="ECO:0000313" key="3">
    <source>
        <dbReference type="Proteomes" id="UP001183619"/>
    </source>
</evidence>
<reference evidence="2 3" key="1">
    <citation type="submission" date="2023-07" db="EMBL/GenBank/DDBJ databases">
        <title>Sequencing the genomes of 1000 actinobacteria strains.</title>
        <authorList>
            <person name="Klenk H.-P."/>
        </authorList>
    </citation>
    <scope>NUCLEOTIDE SEQUENCE [LARGE SCALE GENOMIC DNA]</scope>
    <source>
        <strain evidence="2 3">DSM 44508</strain>
    </source>
</reference>
<dbReference type="RefSeq" id="WP_277103970.1">
    <property type="nucleotide sequence ID" value="NZ_BAAAJS010000068.1"/>
</dbReference>
<dbReference type="InterPro" id="IPR002059">
    <property type="entry name" value="CSP_DNA-bd"/>
</dbReference>
<evidence type="ECO:0000313" key="2">
    <source>
        <dbReference type="EMBL" id="MDR7355005.1"/>
    </source>
</evidence>
<keyword evidence="3" id="KW-1185">Reference proteome</keyword>
<proteinExistence type="predicted"/>
<dbReference type="SMART" id="SM00357">
    <property type="entry name" value="CSP"/>
    <property type="match status" value="1"/>
</dbReference>
<gene>
    <name evidence="2" type="ORF">J2S37_001543</name>
</gene>
<comment type="caution">
    <text evidence="2">The sequence shown here is derived from an EMBL/GenBank/DDBJ whole genome shotgun (WGS) entry which is preliminary data.</text>
</comment>
<dbReference type="InterPro" id="IPR012340">
    <property type="entry name" value="NA-bd_OB-fold"/>
</dbReference>
<organism evidence="2 3">
    <name type="scientific">Corynebacterium felinum</name>
    <dbReference type="NCBI Taxonomy" id="131318"/>
    <lineage>
        <taxon>Bacteria</taxon>
        <taxon>Bacillati</taxon>
        <taxon>Actinomycetota</taxon>
        <taxon>Actinomycetes</taxon>
        <taxon>Mycobacteriales</taxon>
        <taxon>Corynebacteriaceae</taxon>
        <taxon>Corynebacterium</taxon>
    </lineage>
</organism>
<dbReference type="InterPro" id="IPR011129">
    <property type="entry name" value="CSD"/>
</dbReference>
<dbReference type="PROSITE" id="PS51857">
    <property type="entry name" value="CSD_2"/>
    <property type="match status" value="1"/>
</dbReference>
<accession>A0ABU2B8R4</accession>
<feature type="domain" description="CSD" evidence="1">
    <location>
        <begin position="1"/>
        <end position="64"/>
    </location>
</feature>
<sequence>MPIGKVKWYNSERGFGFVSNPDGEDVFVGNAVLPKGVTELHRGQRIEFDYGAGVKGPQALRVVLVDPPKVAGLKPAKAERKHSPEELGSMIGDLMYLLENQVQPKLTNGHYPDHKEAKKIAEILRAVAAELDV</sequence>
<dbReference type="Pfam" id="PF00313">
    <property type="entry name" value="CSD"/>
    <property type="match status" value="1"/>
</dbReference>
<evidence type="ECO:0000259" key="1">
    <source>
        <dbReference type="PROSITE" id="PS51857"/>
    </source>
</evidence>
<dbReference type="PANTHER" id="PTHR11544">
    <property type="entry name" value="COLD SHOCK DOMAIN CONTAINING PROTEINS"/>
    <property type="match status" value="1"/>
</dbReference>
<dbReference type="SUPFAM" id="SSF50249">
    <property type="entry name" value="Nucleic acid-binding proteins"/>
    <property type="match status" value="1"/>
</dbReference>
<name>A0ABU2B8R4_9CORY</name>